<accession>A0ABU7G9L3</accession>
<dbReference type="Proteomes" id="UP001310248">
    <property type="component" value="Unassembled WGS sequence"/>
</dbReference>
<evidence type="ECO:0000256" key="2">
    <source>
        <dbReference type="SAM" id="SignalP"/>
    </source>
</evidence>
<proteinExistence type="predicted"/>
<keyword evidence="2" id="KW-0732">Signal</keyword>
<evidence type="ECO:0000313" key="3">
    <source>
        <dbReference type="EMBL" id="MEE1676072.1"/>
    </source>
</evidence>
<name>A0ABU7G9L3_9ALTE</name>
<evidence type="ECO:0008006" key="5">
    <source>
        <dbReference type="Google" id="ProtNLM"/>
    </source>
</evidence>
<organism evidence="3 4">
    <name type="scientific">Agarivorans aestuarii</name>
    <dbReference type="NCBI Taxonomy" id="1563703"/>
    <lineage>
        <taxon>Bacteria</taxon>
        <taxon>Pseudomonadati</taxon>
        <taxon>Pseudomonadota</taxon>
        <taxon>Gammaproteobacteria</taxon>
        <taxon>Alteromonadales</taxon>
        <taxon>Alteromonadaceae</taxon>
        <taxon>Agarivorans</taxon>
    </lineage>
</organism>
<feature type="signal peptide" evidence="2">
    <location>
        <begin position="1"/>
        <end position="18"/>
    </location>
</feature>
<evidence type="ECO:0000313" key="4">
    <source>
        <dbReference type="Proteomes" id="UP001310248"/>
    </source>
</evidence>
<keyword evidence="4" id="KW-1185">Reference proteome</keyword>
<comment type="caution">
    <text evidence="3">The sequence shown here is derived from an EMBL/GenBank/DDBJ whole genome shotgun (WGS) entry which is preliminary data.</text>
</comment>
<gene>
    <name evidence="3" type="ORF">SNR37_001399</name>
</gene>
<sequence>MRNPLGFCFGLFALFTLAACSSKTVIPSGERDAVRQQVEQQADTAIERLVALNPELQQELDQAAGYFSSELSSFKVPVLGKSSGLGALYNKQDDSITYMDVERYDVGVGLGLSSYYIIGLFEDQQSIDAFTQGGWGTGVSAEWRLGESGQTYASTIEVNQHNIPAYVVNDSGANVSGSAVLVNLSRNEELTDSGLNKTTLPMRDTKSPGSQTENSPRKWDRVLPFYGQRVIDLGYDLPLPIGISFIYVDTYQHMNLDELEVGLGGNGANVPIDFVAFSDNDNRTQTPQIKVDAWIFPFMNVFGTFGRITGEANVNFALNGDDLLDQLEIDCSGIISHPACRVLEGKETVPFNVNVDVDGYSYSLGTVLAGGWRSYFLAVPLTFTYADMDRTNSEGIVFSAVPRAGKLFQFENDRSLAVYGGVSYLDSELRIDGNQPIPGTDLSIDYKIRQENTDKWQGLVGANFNINAYWSAMFEYVGFGGDRRQFIAGLNRRF</sequence>
<feature type="region of interest" description="Disordered" evidence="1">
    <location>
        <begin position="193"/>
        <end position="216"/>
    </location>
</feature>
<evidence type="ECO:0000256" key="1">
    <source>
        <dbReference type="SAM" id="MobiDB-lite"/>
    </source>
</evidence>
<reference evidence="4" key="1">
    <citation type="submission" date="2023-07" db="EMBL/GenBank/DDBJ databases">
        <title>Draft genome sequence of Agarivorans aestuarii strain ZMCS4, a CAZymes producing bacteria isolated from the marine brown algae Clodostephus spongiosus.</title>
        <authorList>
            <person name="Lorente B."/>
            <person name="Cabral C."/>
            <person name="Frias J."/>
            <person name="Faria J."/>
            <person name="Toubarro D."/>
        </authorList>
    </citation>
    <scope>NUCLEOTIDE SEQUENCE [LARGE SCALE GENOMIC DNA]</scope>
    <source>
        <strain evidence="4">ZMCS4</strain>
    </source>
</reference>
<dbReference type="EMBL" id="JAYDYW010000017">
    <property type="protein sequence ID" value="MEE1676072.1"/>
    <property type="molecule type" value="Genomic_DNA"/>
</dbReference>
<dbReference type="RefSeq" id="WP_329776807.1">
    <property type="nucleotide sequence ID" value="NZ_JAYDYW010000017.1"/>
</dbReference>
<reference evidence="3 4" key="2">
    <citation type="submission" date="2023-12" db="EMBL/GenBank/DDBJ databases">
        <authorList>
            <consortium name="Cladostephus spongiosus"/>
            <person name="Lorente B."/>
            <person name="Cabral C."/>
            <person name="Frias J."/>
            <person name="Faria J."/>
            <person name="Toubarro D."/>
        </authorList>
    </citation>
    <scope>NUCLEOTIDE SEQUENCE [LARGE SCALE GENOMIC DNA]</scope>
    <source>
        <strain evidence="3 4">ZMCS4</strain>
    </source>
</reference>
<protein>
    <recommendedName>
        <fullName evidence="5">Lipoprotein</fullName>
    </recommendedName>
</protein>
<dbReference type="PROSITE" id="PS51257">
    <property type="entry name" value="PROKAR_LIPOPROTEIN"/>
    <property type="match status" value="1"/>
</dbReference>
<feature type="chain" id="PRO_5045687327" description="Lipoprotein" evidence="2">
    <location>
        <begin position="19"/>
        <end position="494"/>
    </location>
</feature>